<keyword evidence="10" id="KW-1185">Reference proteome</keyword>
<evidence type="ECO:0000313" key="10">
    <source>
        <dbReference type="Proteomes" id="UP000093111"/>
    </source>
</evidence>
<proteinExistence type="inferred from homology"/>
<dbReference type="InterPro" id="IPR006311">
    <property type="entry name" value="TAT_signal"/>
</dbReference>
<evidence type="ECO:0000256" key="4">
    <source>
        <dbReference type="ARBA" id="ARBA00022729"/>
    </source>
</evidence>
<evidence type="ECO:0000256" key="1">
    <source>
        <dbReference type="ARBA" id="ARBA00004418"/>
    </source>
</evidence>
<dbReference type="FunFam" id="3.40.190.10:FF:000050">
    <property type="entry name" value="Sulfonate ABC transporter substrate-binding protein"/>
    <property type="match status" value="1"/>
</dbReference>
<dbReference type="RefSeq" id="WP_068955698.1">
    <property type="nucleotide sequence ID" value="NZ_LGLV01000012.1"/>
</dbReference>
<dbReference type="PANTHER" id="PTHR30024:SF42">
    <property type="entry name" value="ALIPHATIC SULFONATES-BINDING PROTEIN-RELATED"/>
    <property type="match status" value="1"/>
</dbReference>
<keyword evidence="3" id="KW-0813">Transport</keyword>
<dbReference type="STRING" id="1612624.ADU59_18850"/>
<dbReference type="InterPro" id="IPR001638">
    <property type="entry name" value="Solute-binding_3/MltF_N"/>
</dbReference>
<evidence type="ECO:0000256" key="5">
    <source>
        <dbReference type="ARBA" id="ARBA00055538"/>
    </source>
</evidence>
<comment type="function">
    <text evidence="5">Part of a binding-protein-dependent transport system for aliphatic sulfonates. Putative binding protein.</text>
</comment>
<gene>
    <name evidence="9" type="ORF">ADU59_18850</name>
</gene>
<dbReference type="EMBL" id="LGLV01000012">
    <property type="protein sequence ID" value="OBZ93768.1"/>
    <property type="molecule type" value="Genomic_DNA"/>
</dbReference>
<comment type="subcellular location">
    <subcellularLocation>
        <location evidence="1">Periplasm</location>
    </subcellularLocation>
</comment>
<dbReference type="GO" id="GO:0042626">
    <property type="term" value="F:ATPase-coupled transmembrane transporter activity"/>
    <property type="evidence" value="ECO:0007669"/>
    <property type="project" value="InterPro"/>
</dbReference>
<evidence type="ECO:0000256" key="7">
    <source>
        <dbReference type="SAM" id="SignalP"/>
    </source>
</evidence>
<dbReference type="Proteomes" id="UP000093111">
    <property type="component" value="Unassembled WGS sequence"/>
</dbReference>
<sequence length="323" mass="34074">MFTRRQTLSLLGAAATVAILPTTRRASAAEPLKELRFGWQKNGVLALAKGTGALEKRFADRGISISWAEFSSGPPLLEALGTGAIDFGPTGDVPPLFAQAAGGNLLYAGTYRGSVAASAILVRKDSPIQSVADLKGKRVAFKRGSSAHNFTVKALRKAGLDITDIEPADLSPSDAAAAFASNQIDAWSIWDPYLAVAEKDPQTRVLTTAEGIVDSWSYFLSNGDFTAAHGDVLADVLDELAKVGAAAQADLDGTVAALSKITGVPEDIQRIVLTRKGFSLADVSTVGPEAIAYQQALADEFYQLQIIPKQLTVSDIVWKGRAS</sequence>
<dbReference type="GO" id="GO:0016020">
    <property type="term" value="C:membrane"/>
    <property type="evidence" value="ECO:0007669"/>
    <property type="project" value="InterPro"/>
</dbReference>
<evidence type="ECO:0000313" key="9">
    <source>
        <dbReference type="EMBL" id="OBZ93768.1"/>
    </source>
</evidence>
<dbReference type="SMART" id="SM00062">
    <property type="entry name" value="PBPb"/>
    <property type="match status" value="1"/>
</dbReference>
<evidence type="ECO:0000256" key="2">
    <source>
        <dbReference type="ARBA" id="ARBA00010742"/>
    </source>
</evidence>
<organism evidence="9 10">
    <name type="scientific">Pararhizobium polonicum</name>
    <dbReference type="NCBI Taxonomy" id="1612624"/>
    <lineage>
        <taxon>Bacteria</taxon>
        <taxon>Pseudomonadati</taxon>
        <taxon>Pseudomonadota</taxon>
        <taxon>Alphaproteobacteria</taxon>
        <taxon>Hyphomicrobiales</taxon>
        <taxon>Rhizobiaceae</taxon>
        <taxon>Rhizobium/Agrobacterium group</taxon>
        <taxon>Pararhizobium</taxon>
    </lineage>
</organism>
<comment type="similarity">
    <text evidence="2">Belongs to the bacterial solute-binding protein SsuA/TauA family.</text>
</comment>
<evidence type="ECO:0000256" key="3">
    <source>
        <dbReference type="ARBA" id="ARBA00022448"/>
    </source>
</evidence>
<dbReference type="AlphaFoldDB" id="A0A1C7NXM7"/>
<dbReference type="NCBIfam" id="TIGR01728">
    <property type="entry name" value="SsuA_fam"/>
    <property type="match status" value="1"/>
</dbReference>
<comment type="caution">
    <text evidence="9">The sequence shown here is derived from an EMBL/GenBank/DDBJ whole genome shotgun (WGS) entry which is preliminary data.</text>
</comment>
<feature type="signal peptide" evidence="7">
    <location>
        <begin position="1"/>
        <end position="28"/>
    </location>
</feature>
<dbReference type="Pfam" id="PF09084">
    <property type="entry name" value="NMT1"/>
    <property type="match status" value="1"/>
</dbReference>
<feature type="chain" id="PRO_5008890009" description="Putative aliphatic sulfonates-binding protein" evidence="7">
    <location>
        <begin position="29"/>
        <end position="323"/>
    </location>
</feature>
<feature type="domain" description="Solute-binding protein family 3/N-terminal" evidence="8">
    <location>
        <begin position="34"/>
        <end position="265"/>
    </location>
</feature>
<reference evidence="9 10" key="1">
    <citation type="journal article" date="2016" name="Syst. Appl. Microbiol.">
        <title>Pararhizobium polonicum sp. nov. isolated from tumors on stone fruit rootstocks.</title>
        <authorList>
            <person name="Pulawska J."/>
            <person name="Kuzmanovic N."/>
            <person name="Willems A."/>
            <person name="Pothier J.F."/>
        </authorList>
    </citation>
    <scope>NUCLEOTIDE SEQUENCE [LARGE SCALE GENOMIC DNA]</scope>
    <source>
        <strain evidence="9 10">F5.1</strain>
    </source>
</reference>
<evidence type="ECO:0000259" key="8">
    <source>
        <dbReference type="SMART" id="SM00062"/>
    </source>
</evidence>
<dbReference type="PROSITE" id="PS51318">
    <property type="entry name" value="TAT"/>
    <property type="match status" value="1"/>
</dbReference>
<protein>
    <recommendedName>
        <fullName evidence="6">Putative aliphatic sulfonates-binding protein</fullName>
    </recommendedName>
</protein>
<dbReference type="Gene3D" id="3.40.190.10">
    <property type="entry name" value="Periplasmic binding protein-like II"/>
    <property type="match status" value="2"/>
</dbReference>
<dbReference type="GO" id="GO:0042597">
    <property type="term" value="C:periplasmic space"/>
    <property type="evidence" value="ECO:0007669"/>
    <property type="project" value="UniProtKB-SubCell"/>
</dbReference>
<evidence type="ECO:0000256" key="6">
    <source>
        <dbReference type="ARBA" id="ARBA00070228"/>
    </source>
</evidence>
<dbReference type="PATRIC" id="fig|1612624.7.peg.5726"/>
<dbReference type="PANTHER" id="PTHR30024">
    <property type="entry name" value="ALIPHATIC SULFONATES-BINDING PROTEIN-RELATED"/>
    <property type="match status" value="1"/>
</dbReference>
<keyword evidence="4 7" id="KW-0732">Signal</keyword>
<dbReference type="OrthoDB" id="7374754at2"/>
<dbReference type="InterPro" id="IPR010067">
    <property type="entry name" value="ABC_SsuA_sub-bd"/>
</dbReference>
<dbReference type="InterPro" id="IPR015168">
    <property type="entry name" value="SsuA/THI5"/>
</dbReference>
<accession>A0A1C7NXM7</accession>
<name>A0A1C7NXM7_9HYPH</name>
<dbReference type="SUPFAM" id="SSF53850">
    <property type="entry name" value="Periplasmic binding protein-like II"/>
    <property type="match status" value="1"/>
</dbReference>